<name>A0A915KEG8_ROMCU</name>
<dbReference type="InterPro" id="IPR000859">
    <property type="entry name" value="CUB_dom"/>
</dbReference>
<evidence type="ECO:0000256" key="3">
    <source>
        <dbReference type="PROSITE-ProRule" id="PRU00059"/>
    </source>
</evidence>
<organism evidence="5 6">
    <name type="scientific">Romanomermis culicivorax</name>
    <name type="common">Nematode worm</name>
    <dbReference type="NCBI Taxonomy" id="13658"/>
    <lineage>
        <taxon>Eukaryota</taxon>
        <taxon>Metazoa</taxon>
        <taxon>Ecdysozoa</taxon>
        <taxon>Nematoda</taxon>
        <taxon>Enoplea</taxon>
        <taxon>Dorylaimia</taxon>
        <taxon>Mermithida</taxon>
        <taxon>Mermithoidea</taxon>
        <taxon>Mermithidae</taxon>
        <taxon>Romanomermis</taxon>
    </lineage>
</organism>
<dbReference type="Gene3D" id="2.60.120.290">
    <property type="entry name" value="Spermadhesin, CUB domain"/>
    <property type="match status" value="2"/>
</dbReference>
<dbReference type="SMART" id="SM00042">
    <property type="entry name" value="CUB"/>
    <property type="match status" value="2"/>
</dbReference>
<dbReference type="Proteomes" id="UP000887565">
    <property type="component" value="Unplaced"/>
</dbReference>
<dbReference type="WBParaSite" id="nRc.2.0.1.t37107-RA">
    <property type="protein sequence ID" value="nRc.2.0.1.t37107-RA"/>
    <property type="gene ID" value="nRc.2.0.1.g37107"/>
</dbReference>
<dbReference type="PANTHER" id="PTHR24251">
    <property type="entry name" value="OVOCHYMASE-RELATED"/>
    <property type="match status" value="1"/>
</dbReference>
<evidence type="ECO:0000256" key="1">
    <source>
        <dbReference type="ARBA" id="ARBA00022737"/>
    </source>
</evidence>
<evidence type="ECO:0000256" key="2">
    <source>
        <dbReference type="ARBA" id="ARBA00023157"/>
    </source>
</evidence>
<comment type="caution">
    <text evidence="3">Lacks conserved residue(s) required for the propagation of feature annotation.</text>
</comment>
<evidence type="ECO:0000313" key="5">
    <source>
        <dbReference type="Proteomes" id="UP000887565"/>
    </source>
</evidence>
<keyword evidence="1" id="KW-0677">Repeat</keyword>
<evidence type="ECO:0000313" key="6">
    <source>
        <dbReference type="WBParaSite" id="nRc.2.0.1.t37107-RA"/>
    </source>
</evidence>
<dbReference type="OMA" id="RICHLKE"/>
<dbReference type="AlphaFoldDB" id="A0A915KEG8"/>
<feature type="domain" description="CUB" evidence="4">
    <location>
        <begin position="204"/>
        <end position="322"/>
    </location>
</feature>
<dbReference type="InterPro" id="IPR035914">
    <property type="entry name" value="Sperma_CUB_dom_sf"/>
</dbReference>
<accession>A0A915KEG8</accession>
<keyword evidence="5" id="KW-1185">Reference proteome</keyword>
<sequence length="339" mass="38917">MYNPDDGFICCDHNSIINQYKLEKSVKKQKKLNKLSFVDENLYLKDDFAKCRAVDWDIAFAVIIVCVMFACHQEFVQDFAESGNFSSLNFPQRYPPNLECVYTFVAKPNNRIEMTFQEFDLETSIPRCEHYLDLYAEVEGTFDFLTEKLSGRFCGTVSPGMRISMFNVIVLVFHARGQKSGKGFRGAFKFVPADKYKLSPGKSCDVTIRSTESAEGSLFSPTYPGKYPSNLICNYKLLGRPGERIRLYFKDFDLYFGGQHCPYDSVTIYDGDSDNYPIIQKVCGLQQTLELYSRSAHLHLVFQSTDPPYSEHRGFEIVYSFNRTLVDIVLDTALFHVML</sequence>
<dbReference type="Pfam" id="PF00431">
    <property type="entry name" value="CUB"/>
    <property type="match status" value="2"/>
</dbReference>
<protein>
    <submittedName>
        <fullName evidence="6">CUB domain-containing protein</fullName>
    </submittedName>
</protein>
<dbReference type="CDD" id="cd00041">
    <property type="entry name" value="CUB"/>
    <property type="match status" value="2"/>
</dbReference>
<dbReference type="PROSITE" id="PS01180">
    <property type="entry name" value="CUB"/>
    <property type="match status" value="2"/>
</dbReference>
<keyword evidence="2" id="KW-1015">Disulfide bond</keyword>
<proteinExistence type="predicted"/>
<reference evidence="6" key="1">
    <citation type="submission" date="2022-11" db="UniProtKB">
        <authorList>
            <consortium name="WormBaseParasite"/>
        </authorList>
    </citation>
    <scope>IDENTIFICATION</scope>
</reference>
<evidence type="ECO:0000259" key="4">
    <source>
        <dbReference type="PROSITE" id="PS01180"/>
    </source>
</evidence>
<feature type="domain" description="CUB" evidence="4">
    <location>
        <begin position="71"/>
        <end position="191"/>
    </location>
</feature>
<dbReference type="SUPFAM" id="SSF49854">
    <property type="entry name" value="Spermadhesin, CUB domain"/>
    <property type="match status" value="2"/>
</dbReference>